<dbReference type="PROSITE" id="PS50066">
    <property type="entry name" value="MADS_BOX_2"/>
    <property type="match status" value="1"/>
</dbReference>
<proteinExistence type="predicted"/>
<dbReference type="InterPro" id="IPR002487">
    <property type="entry name" value="TF_Kbox"/>
</dbReference>
<evidence type="ECO:0000256" key="1">
    <source>
        <dbReference type="ARBA" id="ARBA00004123"/>
    </source>
</evidence>
<keyword evidence="3" id="KW-0238">DNA-binding</keyword>
<evidence type="ECO:0000313" key="9">
    <source>
        <dbReference type="Proteomes" id="UP001604336"/>
    </source>
</evidence>
<evidence type="ECO:0000256" key="2">
    <source>
        <dbReference type="ARBA" id="ARBA00023015"/>
    </source>
</evidence>
<dbReference type="InterPro" id="IPR033896">
    <property type="entry name" value="MEF2-like_N"/>
</dbReference>
<keyword evidence="4" id="KW-0804">Transcription</keyword>
<evidence type="ECO:0000313" key="8">
    <source>
        <dbReference type="EMBL" id="KAL2513361.1"/>
    </source>
</evidence>
<organism evidence="8 9">
    <name type="scientific">Abeliophyllum distichum</name>
    <dbReference type="NCBI Taxonomy" id="126358"/>
    <lineage>
        <taxon>Eukaryota</taxon>
        <taxon>Viridiplantae</taxon>
        <taxon>Streptophyta</taxon>
        <taxon>Embryophyta</taxon>
        <taxon>Tracheophyta</taxon>
        <taxon>Spermatophyta</taxon>
        <taxon>Magnoliopsida</taxon>
        <taxon>eudicotyledons</taxon>
        <taxon>Gunneridae</taxon>
        <taxon>Pentapetalae</taxon>
        <taxon>asterids</taxon>
        <taxon>lamiids</taxon>
        <taxon>Lamiales</taxon>
        <taxon>Oleaceae</taxon>
        <taxon>Forsythieae</taxon>
        <taxon>Abeliophyllum</taxon>
    </lineage>
</organism>
<name>A0ABD1TKV3_9LAMI</name>
<feature type="domain" description="MADS-box" evidence="6">
    <location>
        <begin position="1"/>
        <end position="61"/>
    </location>
</feature>
<dbReference type="EMBL" id="JBFOLK010000005">
    <property type="protein sequence ID" value="KAL2513361.1"/>
    <property type="molecule type" value="Genomic_DNA"/>
</dbReference>
<comment type="subcellular location">
    <subcellularLocation>
        <location evidence="1">Nucleus</location>
    </subcellularLocation>
</comment>
<dbReference type="AlphaFoldDB" id="A0ABD1TKV3"/>
<sequence length="210" mass="23869">MARGKIQMKKIENPVHRQVTFCKRRAGLLKKAKELSVLCDAEIGVFIYSSDGKLYDLATKGSMQGLIERYMKCNRTGVQTGQPNDKQVMDLKEEISMLKQEIDVLQKGLSFVSGGGTSSTTLNELNDLEKHLEVCIYHIRSTKMDIMFQEIQLLKNKEGILQAANEHLQEKVDEQYGINANMPPVLTDIQYPLWTNIQCPLAIQNEIYQC</sequence>
<dbReference type="PROSITE" id="PS51297">
    <property type="entry name" value="K_BOX"/>
    <property type="match status" value="1"/>
</dbReference>
<dbReference type="Pfam" id="PF00319">
    <property type="entry name" value="SRF-TF"/>
    <property type="match status" value="1"/>
</dbReference>
<dbReference type="Gene3D" id="3.40.1810.10">
    <property type="entry name" value="Transcription factor, MADS-box"/>
    <property type="match status" value="1"/>
</dbReference>
<keyword evidence="5" id="KW-0539">Nucleus</keyword>
<evidence type="ECO:0000256" key="4">
    <source>
        <dbReference type="ARBA" id="ARBA00023163"/>
    </source>
</evidence>
<evidence type="ECO:0000259" key="6">
    <source>
        <dbReference type="PROSITE" id="PS50066"/>
    </source>
</evidence>
<accession>A0ABD1TKV3</accession>
<dbReference type="PANTHER" id="PTHR48019">
    <property type="entry name" value="SERUM RESPONSE FACTOR HOMOLOG"/>
    <property type="match status" value="1"/>
</dbReference>
<keyword evidence="9" id="KW-1185">Reference proteome</keyword>
<dbReference type="CDD" id="cd00265">
    <property type="entry name" value="MADS_MEF2_like"/>
    <property type="match status" value="1"/>
</dbReference>
<evidence type="ECO:0000256" key="3">
    <source>
        <dbReference type="ARBA" id="ARBA00023125"/>
    </source>
</evidence>
<dbReference type="SMART" id="SM00432">
    <property type="entry name" value="MADS"/>
    <property type="match status" value="1"/>
</dbReference>
<dbReference type="Proteomes" id="UP001604336">
    <property type="component" value="Unassembled WGS sequence"/>
</dbReference>
<dbReference type="InterPro" id="IPR002100">
    <property type="entry name" value="TF_MADSbox"/>
</dbReference>
<dbReference type="GO" id="GO:0003677">
    <property type="term" value="F:DNA binding"/>
    <property type="evidence" value="ECO:0007669"/>
    <property type="project" value="UniProtKB-KW"/>
</dbReference>
<dbReference type="InterPro" id="IPR050142">
    <property type="entry name" value="MADS-box/MEF2_TF"/>
</dbReference>
<evidence type="ECO:0000259" key="7">
    <source>
        <dbReference type="PROSITE" id="PS51297"/>
    </source>
</evidence>
<evidence type="ECO:0000256" key="5">
    <source>
        <dbReference type="ARBA" id="ARBA00023242"/>
    </source>
</evidence>
<keyword evidence="2" id="KW-0805">Transcription regulation</keyword>
<feature type="domain" description="K-box" evidence="7">
    <location>
        <begin position="88"/>
        <end position="178"/>
    </location>
</feature>
<comment type="caution">
    <text evidence="8">The sequence shown here is derived from an EMBL/GenBank/DDBJ whole genome shotgun (WGS) entry which is preliminary data.</text>
</comment>
<protein>
    <submittedName>
        <fullName evidence="8">Agamous-like MADS-box protein AGL12</fullName>
    </submittedName>
</protein>
<dbReference type="PRINTS" id="PR00404">
    <property type="entry name" value="MADSDOMAIN"/>
</dbReference>
<dbReference type="InterPro" id="IPR036879">
    <property type="entry name" value="TF_MADSbox_sf"/>
</dbReference>
<gene>
    <name evidence="8" type="ORF">Adt_18961</name>
</gene>
<dbReference type="SUPFAM" id="SSF55455">
    <property type="entry name" value="SRF-like"/>
    <property type="match status" value="1"/>
</dbReference>
<reference evidence="9" key="1">
    <citation type="submission" date="2024-07" db="EMBL/GenBank/DDBJ databases">
        <title>Two chromosome-level genome assemblies of Korean endemic species Abeliophyllum distichum and Forsythia ovata (Oleaceae).</title>
        <authorList>
            <person name="Jang H."/>
        </authorList>
    </citation>
    <scope>NUCLEOTIDE SEQUENCE [LARGE SCALE GENOMIC DNA]</scope>
</reference>
<dbReference type="GO" id="GO:0005634">
    <property type="term" value="C:nucleus"/>
    <property type="evidence" value="ECO:0007669"/>
    <property type="project" value="UniProtKB-SubCell"/>
</dbReference>
<dbReference type="Pfam" id="PF01486">
    <property type="entry name" value="K-box"/>
    <property type="match status" value="1"/>
</dbReference>